<comment type="catalytic activity">
    <reaction evidence="13">
        <text>n ATP + n H2O + a microtubule = n ADP + n phosphate + (n+1) alpha/beta tubulin heterodimers.</text>
        <dbReference type="EC" id="5.6.1.1"/>
    </reaction>
</comment>
<keyword evidence="10" id="KW-0472">Membrane</keyword>
<evidence type="ECO:0000256" key="12">
    <source>
        <dbReference type="ARBA" id="ARBA00023235"/>
    </source>
</evidence>
<dbReference type="PROSITE" id="PS51421">
    <property type="entry name" value="RAS"/>
    <property type="match status" value="1"/>
</dbReference>
<proteinExistence type="inferred from homology"/>
<dbReference type="GO" id="GO:0000922">
    <property type="term" value="C:spindle pole"/>
    <property type="evidence" value="ECO:0007669"/>
    <property type="project" value="UniProtKB-SubCell"/>
</dbReference>
<comment type="subcellular location">
    <subcellularLocation>
        <location evidence="1">Cell membrane</location>
    </subcellularLocation>
    <subcellularLocation>
        <location evidence="2 13">Cytoplasm</location>
        <location evidence="2 13">Cytoskeleton</location>
        <location evidence="2 13">Spindle pole</location>
    </subcellularLocation>
    <subcellularLocation>
        <location evidence="13">Cytoplasm</location>
        <location evidence="13">Cytoskeleton</location>
    </subcellularLocation>
    <subcellularLocation>
        <location evidence="13">Cytoplasm</location>
    </subcellularLocation>
    <subcellularLocation>
        <location evidence="13">Cytoplasm</location>
        <location evidence="13">Cytoskeleton</location>
        <location evidence="13">Spindle</location>
    </subcellularLocation>
    <text evidence="13">Localizes within the cytoplasm, partially overlapping with microtubules in interphase and to the mitotic spindle and spindle poles during mitosis.</text>
</comment>
<evidence type="ECO:0000256" key="1">
    <source>
        <dbReference type="ARBA" id="ARBA00004236"/>
    </source>
</evidence>
<keyword evidence="9" id="KW-0342">GTP-binding</keyword>
<dbReference type="EMBL" id="CASHTH010001008">
    <property type="protein sequence ID" value="CAI8010084.1"/>
    <property type="molecule type" value="Genomic_DNA"/>
</dbReference>
<evidence type="ECO:0000256" key="10">
    <source>
        <dbReference type="ARBA" id="ARBA00023136"/>
    </source>
</evidence>
<keyword evidence="16" id="KW-1185">Reference proteome</keyword>
<keyword evidence="7" id="KW-0378">Hydrolase</keyword>
<dbReference type="PANTHER" id="PTHR23074">
    <property type="entry name" value="AAA DOMAIN-CONTAINING"/>
    <property type="match status" value="1"/>
</dbReference>
<evidence type="ECO:0000313" key="16">
    <source>
        <dbReference type="Proteomes" id="UP001174909"/>
    </source>
</evidence>
<dbReference type="PROSITE" id="PS51419">
    <property type="entry name" value="RAB"/>
    <property type="match status" value="1"/>
</dbReference>
<keyword evidence="3" id="KW-1003">Cell membrane</keyword>
<dbReference type="GO" id="GO:0016887">
    <property type="term" value="F:ATP hydrolysis activity"/>
    <property type="evidence" value="ECO:0007669"/>
    <property type="project" value="InterPro"/>
</dbReference>
<evidence type="ECO:0000256" key="13">
    <source>
        <dbReference type="HAMAP-Rule" id="MF_03025"/>
    </source>
</evidence>
<dbReference type="InterPro" id="IPR006594">
    <property type="entry name" value="LisH"/>
</dbReference>
<dbReference type="SMART" id="SM00667">
    <property type="entry name" value="LisH"/>
    <property type="match status" value="1"/>
</dbReference>
<evidence type="ECO:0000256" key="6">
    <source>
        <dbReference type="ARBA" id="ARBA00022741"/>
    </source>
</evidence>
<dbReference type="SUPFAM" id="SSF52540">
    <property type="entry name" value="P-loop containing nucleoside triphosphate hydrolases"/>
    <property type="match status" value="2"/>
</dbReference>
<keyword evidence="8 13" id="KW-0067">ATP-binding</keyword>
<dbReference type="Gene3D" id="1.10.8.60">
    <property type="match status" value="1"/>
</dbReference>
<comment type="caution">
    <text evidence="13">Lacks conserved residue(s) required for the propagation of feature annotation.</text>
</comment>
<dbReference type="GO" id="GO:0008568">
    <property type="term" value="F:microtubule severing ATPase activity"/>
    <property type="evidence" value="ECO:0007669"/>
    <property type="project" value="UniProtKB-EC"/>
</dbReference>
<dbReference type="FunFam" id="3.40.50.300:FF:000343">
    <property type="entry name" value="Ras family gtpase"/>
    <property type="match status" value="1"/>
</dbReference>
<dbReference type="GO" id="GO:0005886">
    <property type="term" value="C:plasma membrane"/>
    <property type="evidence" value="ECO:0007669"/>
    <property type="project" value="UniProtKB-SubCell"/>
</dbReference>
<dbReference type="CDD" id="cd19509">
    <property type="entry name" value="RecA-like_VPS4-like"/>
    <property type="match status" value="1"/>
</dbReference>
<reference evidence="15" key="1">
    <citation type="submission" date="2023-03" db="EMBL/GenBank/DDBJ databases">
        <authorList>
            <person name="Steffen K."/>
            <person name="Cardenas P."/>
        </authorList>
    </citation>
    <scope>NUCLEOTIDE SEQUENCE</scope>
</reference>
<organism evidence="15 16">
    <name type="scientific">Geodia barretti</name>
    <name type="common">Barrett's horny sponge</name>
    <dbReference type="NCBI Taxonomy" id="519541"/>
    <lineage>
        <taxon>Eukaryota</taxon>
        <taxon>Metazoa</taxon>
        <taxon>Porifera</taxon>
        <taxon>Demospongiae</taxon>
        <taxon>Heteroscleromorpha</taxon>
        <taxon>Tetractinellida</taxon>
        <taxon>Astrophorina</taxon>
        <taxon>Geodiidae</taxon>
        <taxon>Geodia</taxon>
    </lineage>
</organism>
<gene>
    <name evidence="13" type="primary">KATNAL2</name>
    <name evidence="15" type="ORF">GBAR_LOCUS6681</name>
</gene>
<sequence>MEIANRRMVQSYKLVVLGEGGVGKSAITIQFTSSVFAADYDPTIEDAYRIDADVDGEVVGLDILDTAGQEVFSAVRDRYMRDGEGFILVYSLTERATFSPMSKISEQIKRVKDTDQHIPIVLSDMDDRREVSNGEGVLLSQQLQCPFFETSAKLRINIDECFHELVREIKRSREKQTSFVRPSPCCCIMSAELSYLQLKAANDAREAEEVRVEQRKRNLLVLILHHLREEGFLESAEALVKESGSSIANYQVCDNIDLSTILQEYESYYFVKFKKTPKIIRRATSSVGESRSVKKRLASTRANGADSKSSPCVVSVSSAEELGLTGSAITETRRDRASNSRVSVKGLLQQAIADATSDIPDPAERLLKPVAGFAGYSSEMRELAAVISRDIYLQNPNVHWDDIIGLDAAKRLVKEAVVYPIKYPQLFTGILAPWKGLLLYGPPGSLQSLYTYARNTSMPIVAGTGKTMLAKAVATECKTTFFNISASSIVSKWRGDSEKLVRVLFELARFHAPSTIFMDELESIMGQRAGAPGSEHEGSLRMKTELLVQMDGLAKSEDLVFVLAASNLPWELDYGMLRRLEKRILVDLPVKSARSAMFAHHLPQTLSQHPLRITTQIDYDQAAELTDGYSGSDIRLVCKEAVMRSVRKVFNRLESLSEGSPASGLEGVVIDPVTMDDIESTVANTKPSARLLASRYTQWQKEYESV</sequence>
<dbReference type="GO" id="GO:0003924">
    <property type="term" value="F:GTPase activity"/>
    <property type="evidence" value="ECO:0007669"/>
    <property type="project" value="InterPro"/>
</dbReference>
<comment type="function">
    <text evidence="13">Severs microtubules in vitro in an ATP-dependent manner. This activity may promote rapid reorganization of cellular microtubule arrays.</text>
</comment>
<dbReference type="InterPro" id="IPR041569">
    <property type="entry name" value="AAA_lid_3"/>
</dbReference>
<evidence type="ECO:0000256" key="2">
    <source>
        <dbReference type="ARBA" id="ARBA00004647"/>
    </source>
</evidence>
<dbReference type="Proteomes" id="UP001174909">
    <property type="component" value="Unassembled WGS sequence"/>
</dbReference>
<keyword evidence="12 13" id="KW-0413">Isomerase</keyword>
<dbReference type="GO" id="GO:0005525">
    <property type="term" value="F:GTP binding"/>
    <property type="evidence" value="ECO:0007669"/>
    <property type="project" value="UniProtKB-KW"/>
</dbReference>
<accession>A0AA35RF69</accession>
<evidence type="ECO:0000313" key="15">
    <source>
        <dbReference type="EMBL" id="CAI8010084.1"/>
    </source>
</evidence>
<dbReference type="PRINTS" id="PR00449">
    <property type="entry name" value="RASTRNSFRMNG"/>
</dbReference>
<protein>
    <recommendedName>
        <fullName evidence="13">Katanin p60 ATPase-containing subunit A-like 2</fullName>
        <shortName evidence="13">Katanin p60 subunit A-like 2</shortName>
        <ecNumber evidence="13">5.6.1.1</ecNumber>
    </recommendedName>
    <alternativeName>
        <fullName evidence="13">p60 katanin-like 2</fullName>
    </alternativeName>
</protein>
<dbReference type="InterPro" id="IPR050304">
    <property type="entry name" value="MT-severing_AAA_ATPase"/>
</dbReference>
<dbReference type="SMART" id="SM00382">
    <property type="entry name" value="AAA"/>
    <property type="match status" value="1"/>
</dbReference>
<dbReference type="Gene3D" id="3.40.50.300">
    <property type="entry name" value="P-loop containing nucleotide triphosphate hydrolases"/>
    <property type="match status" value="3"/>
</dbReference>
<dbReference type="GO" id="GO:0005737">
    <property type="term" value="C:cytoplasm"/>
    <property type="evidence" value="ECO:0007669"/>
    <property type="project" value="UniProtKB-SubCell"/>
</dbReference>
<dbReference type="GO" id="GO:0008017">
    <property type="term" value="F:microtubule binding"/>
    <property type="evidence" value="ECO:0007669"/>
    <property type="project" value="UniProtKB-UniRule"/>
</dbReference>
<dbReference type="GO" id="GO:0051013">
    <property type="term" value="P:microtubule severing"/>
    <property type="evidence" value="ECO:0007669"/>
    <property type="project" value="UniProtKB-UniRule"/>
</dbReference>
<evidence type="ECO:0000256" key="8">
    <source>
        <dbReference type="ARBA" id="ARBA00022840"/>
    </source>
</evidence>
<dbReference type="PANTHER" id="PTHR23074:SF78">
    <property type="entry name" value="KATANIN P60 ATPASE-CONTAINING SUBUNIT A-LIKE 2"/>
    <property type="match status" value="1"/>
</dbReference>
<dbReference type="GO" id="GO:0005874">
    <property type="term" value="C:microtubule"/>
    <property type="evidence" value="ECO:0007669"/>
    <property type="project" value="UniProtKB-KW"/>
</dbReference>
<dbReference type="GO" id="GO:0005524">
    <property type="term" value="F:ATP binding"/>
    <property type="evidence" value="ECO:0007669"/>
    <property type="project" value="UniProtKB-KW"/>
</dbReference>
<evidence type="ECO:0000256" key="5">
    <source>
        <dbReference type="ARBA" id="ARBA00022701"/>
    </source>
</evidence>
<dbReference type="Pfam" id="PF00071">
    <property type="entry name" value="Ras"/>
    <property type="match status" value="1"/>
</dbReference>
<dbReference type="EC" id="5.6.1.1" evidence="13"/>
<evidence type="ECO:0000256" key="4">
    <source>
        <dbReference type="ARBA" id="ARBA00022490"/>
    </source>
</evidence>
<evidence type="ECO:0000256" key="3">
    <source>
        <dbReference type="ARBA" id="ARBA00022475"/>
    </source>
</evidence>
<dbReference type="PROSITE" id="PS50896">
    <property type="entry name" value="LISH"/>
    <property type="match status" value="1"/>
</dbReference>
<dbReference type="SMART" id="SM00173">
    <property type="entry name" value="RAS"/>
    <property type="match status" value="1"/>
</dbReference>
<feature type="domain" description="AAA+ ATPase" evidence="14">
    <location>
        <begin position="457"/>
        <end position="590"/>
    </location>
</feature>
<keyword evidence="4 13" id="KW-0963">Cytoplasm</keyword>
<dbReference type="InterPro" id="IPR027497">
    <property type="entry name" value="Katanin_p60_AL2"/>
</dbReference>
<comment type="similarity">
    <text evidence="13">Belongs to the AAA ATPase family. Katanin p60 subunit A1 subfamily. A-like 2 sub-subfamily.</text>
</comment>
<evidence type="ECO:0000256" key="11">
    <source>
        <dbReference type="ARBA" id="ARBA00023212"/>
    </source>
</evidence>
<comment type="caution">
    <text evidence="15">The sequence shown here is derived from an EMBL/GenBank/DDBJ whole genome shotgun (WGS) entry which is preliminary data.</text>
</comment>
<dbReference type="AlphaFoldDB" id="A0AA35RF69"/>
<evidence type="ECO:0000256" key="9">
    <source>
        <dbReference type="ARBA" id="ARBA00023134"/>
    </source>
</evidence>
<dbReference type="InterPro" id="IPR003593">
    <property type="entry name" value="AAA+_ATPase"/>
</dbReference>
<evidence type="ECO:0000256" key="7">
    <source>
        <dbReference type="ARBA" id="ARBA00022801"/>
    </source>
</evidence>
<dbReference type="InterPro" id="IPR027417">
    <property type="entry name" value="P-loop_NTPase"/>
</dbReference>
<dbReference type="InterPro" id="IPR003959">
    <property type="entry name" value="ATPase_AAA_core"/>
</dbReference>
<dbReference type="Pfam" id="PF00004">
    <property type="entry name" value="AAA"/>
    <property type="match status" value="1"/>
</dbReference>
<dbReference type="SMART" id="SM00174">
    <property type="entry name" value="RHO"/>
    <property type="match status" value="1"/>
</dbReference>
<keyword evidence="11 13" id="KW-0206">Cytoskeleton</keyword>
<dbReference type="CDD" id="cd00876">
    <property type="entry name" value="Ras"/>
    <property type="match status" value="1"/>
</dbReference>
<keyword evidence="6 13" id="KW-0547">Nucleotide-binding</keyword>
<keyword evidence="5 13" id="KW-0493">Microtubule</keyword>
<dbReference type="SMART" id="SM00175">
    <property type="entry name" value="RAB"/>
    <property type="match status" value="1"/>
</dbReference>
<dbReference type="NCBIfam" id="TIGR00231">
    <property type="entry name" value="small_GTP"/>
    <property type="match status" value="1"/>
</dbReference>
<name>A0AA35RF69_GEOBA</name>
<dbReference type="Pfam" id="PF17862">
    <property type="entry name" value="AAA_lid_3"/>
    <property type="match status" value="1"/>
</dbReference>
<evidence type="ECO:0000259" key="14">
    <source>
        <dbReference type="SMART" id="SM00382"/>
    </source>
</evidence>
<dbReference type="InterPro" id="IPR001806">
    <property type="entry name" value="Small_GTPase"/>
</dbReference>
<dbReference type="SMART" id="SM00176">
    <property type="entry name" value="RAN"/>
    <property type="match status" value="1"/>
</dbReference>
<dbReference type="InterPro" id="IPR005225">
    <property type="entry name" value="Small_GTP-bd"/>
</dbReference>
<dbReference type="HAMAP" id="MF_03025">
    <property type="entry name" value="Katanin_p60_AL2"/>
    <property type="match status" value="1"/>
</dbReference>